<organism evidence="9 10">
    <name type="scientific">Flintibacter hominis</name>
    <dbReference type="NCBI Taxonomy" id="2763048"/>
    <lineage>
        <taxon>Bacteria</taxon>
        <taxon>Bacillati</taxon>
        <taxon>Bacillota</taxon>
        <taxon>Clostridia</taxon>
        <taxon>Eubacteriales</taxon>
        <taxon>Flintibacter</taxon>
    </lineage>
</organism>
<keyword evidence="10" id="KW-1185">Reference proteome</keyword>
<protein>
    <submittedName>
        <fullName evidence="9">AI-2E family transporter</fullName>
    </submittedName>
</protein>
<evidence type="ECO:0000256" key="6">
    <source>
        <dbReference type="ARBA" id="ARBA00022989"/>
    </source>
</evidence>
<comment type="caution">
    <text evidence="9">The sequence shown here is derived from an EMBL/GenBank/DDBJ whole genome shotgun (WGS) entry which is preliminary data.</text>
</comment>
<dbReference type="PANTHER" id="PTHR21716:SF53">
    <property type="entry name" value="PERMEASE PERM-RELATED"/>
    <property type="match status" value="1"/>
</dbReference>
<dbReference type="PANTHER" id="PTHR21716">
    <property type="entry name" value="TRANSMEMBRANE PROTEIN"/>
    <property type="match status" value="1"/>
</dbReference>
<keyword evidence="6 8" id="KW-1133">Transmembrane helix</keyword>
<evidence type="ECO:0000256" key="5">
    <source>
        <dbReference type="ARBA" id="ARBA00022692"/>
    </source>
</evidence>
<evidence type="ECO:0000256" key="3">
    <source>
        <dbReference type="ARBA" id="ARBA00022448"/>
    </source>
</evidence>
<sequence length="428" mass="47429">MKREKYGPFIAAGVTAFCVVTAAILLFFLIFNAASVRAFFTTLSHILRPIFMGMILAFLLLPIQRHILQFMLAMTPNQKLKNKNDVRFLSIISIVLSLLVAFILLYLLLAMVIPQVYDSIVGLVMAFPEYIESAQVWLLTFLEDNPEIQSAIMPIYNSAATSLEQWLSSDILPNLESVSSTLDWLRATVLPNITGVVSGVSAILLAALLLIKDLLIAIIVSVYLLVRKDTFAAQSKKIVYSIFRTDHADLIVSETREAYRIMSGFINGKLLDSLIIGIICLACCNLFHFPYPALVATIIGVTNVIPFFGPFIGAIPCILLIFIIDPIQSIYFAIFVLVLQQFDGNILGPKILGESTGLASFWVLFSIILFGGLFGFAGMVLGVPVFAMIYSIIRRLVCYGLRRHKLPTETEVYMGRTGPMSLPNGHKE</sequence>
<keyword evidence="4" id="KW-1003">Cell membrane</keyword>
<name>A0A8J6MD06_9FIRM</name>
<dbReference type="AlphaFoldDB" id="A0A8J6MD06"/>
<dbReference type="Proteomes" id="UP000628736">
    <property type="component" value="Unassembled WGS sequence"/>
</dbReference>
<keyword evidence="3" id="KW-0813">Transport</keyword>
<dbReference type="GO" id="GO:0055085">
    <property type="term" value="P:transmembrane transport"/>
    <property type="evidence" value="ECO:0007669"/>
    <property type="project" value="TreeGrafter"/>
</dbReference>
<keyword evidence="5 8" id="KW-0812">Transmembrane</keyword>
<feature type="transmembrane region" description="Helical" evidence="8">
    <location>
        <begin position="46"/>
        <end position="68"/>
    </location>
</feature>
<gene>
    <name evidence="9" type="ORF">H8S11_06620</name>
</gene>
<evidence type="ECO:0000256" key="4">
    <source>
        <dbReference type="ARBA" id="ARBA00022475"/>
    </source>
</evidence>
<evidence type="ECO:0000256" key="2">
    <source>
        <dbReference type="ARBA" id="ARBA00009773"/>
    </source>
</evidence>
<dbReference type="EMBL" id="JACOPO010000003">
    <property type="protein sequence ID" value="MBC5722481.1"/>
    <property type="molecule type" value="Genomic_DNA"/>
</dbReference>
<feature type="transmembrane region" description="Helical" evidence="8">
    <location>
        <begin position="270"/>
        <end position="289"/>
    </location>
</feature>
<proteinExistence type="inferred from homology"/>
<feature type="transmembrane region" description="Helical" evidence="8">
    <location>
        <begin position="295"/>
        <end position="323"/>
    </location>
</feature>
<accession>A0A8J6MD06</accession>
<comment type="similarity">
    <text evidence="2">Belongs to the autoinducer-2 exporter (AI-2E) (TC 2.A.86) family.</text>
</comment>
<dbReference type="GO" id="GO:0005886">
    <property type="term" value="C:plasma membrane"/>
    <property type="evidence" value="ECO:0007669"/>
    <property type="project" value="UniProtKB-SubCell"/>
</dbReference>
<comment type="subcellular location">
    <subcellularLocation>
        <location evidence="1">Cell membrane</location>
        <topology evidence="1">Multi-pass membrane protein</topology>
    </subcellularLocation>
</comment>
<reference evidence="9" key="1">
    <citation type="submission" date="2020-08" db="EMBL/GenBank/DDBJ databases">
        <title>Genome public.</title>
        <authorList>
            <person name="Liu C."/>
            <person name="Sun Q."/>
        </authorList>
    </citation>
    <scope>NUCLEOTIDE SEQUENCE</scope>
    <source>
        <strain evidence="9">NSJ-23</strain>
    </source>
</reference>
<evidence type="ECO:0000256" key="7">
    <source>
        <dbReference type="ARBA" id="ARBA00023136"/>
    </source>
</evidence>
<evidence type="ECO:0000313" key="10">
    <source>
        <dbReference type="Proteomes" id="UP000628736"/>
    </source>
</evidence>
<keyword evidence="7 8" id="KW-0472">Membrane</keyword>
<evidence type="ECO:0000256" key="1">
    <source>
        <dbReference type="ARBA" id="ARBA00004651"/>
    </source>
</evidence>
<evidence type="ECO:0000256" key="8">
    <source>
        <dbReference type="SAM" id="Phobius"/>
    </source>
</evidence>
<dbReference type="InterPro" id="IPR002549">
    <property type="entry name" value="AI-2E-like"/>
</dbReference>
<feature type="transmembrane region" description="Helical" evidence="8">
    <location>
        <begin position="200"/>
        <end position="226"/>
    </location>
</feature>
<evidence type="ECO:0000313" key="9">
    <source>
        <dbReference type="EMBL" id="MBC5722481.1"/>
    </source>
</evidence>
<dbReference type="Pfam" id="PF01594">
    <property type="entry name" value="AI-2E_transport"/>
    <property type="match status" value="1"/>
</dbReference>
<feature type="transmembrane region" description="Helical" evidence="8">
    <location>
        <begin position="9"/>
        <end position="34"/>
    </location>
</feature>
<feature type="transmembrane region" description="Helical" evidence="8">
    <location>
        <begin position="88"/>
        <end position="113"/>
    </location>
</feature>
<feature type="transmembrane region" description="Helical" evidence="8">
    <location>
        <begin position="360"/>
        <end position="393"/>
    </location>
</feature>